<dbReference type="InterPro" id="IPR038765">
    <property type="entry name" value="Papain-like_cys_pep_sf"/>
</dbReference>
<dbReference type="SMART" id="SM00848">
    <property type="entry name" value="Inhibitor_I29"/>
    <property type="match status" value="1"/>
</dbReference>
<dbReference type="SUPFAM" id="SSF54001">
    <property type="entry name" value="Cysteine proteinases"/>
    <property type="match status" value="1"/>
</dbReference>
<sequence>MLMPHAMSTRLPWAYFSALHNKNYHGEEDQVRKAIFEENMKKIVQHNLEYDLGIHSYYLGINKYSDMSQQEIIKKMTGLLPSYNHKSDLYVPSEDMELPSSVDWRSKGYVTGIKDQGKTCGSCWAFSAIGSLEGQHFRKSGKLVSLSEQNLLDCSKDGTNDGCDGGHMRDAFHYVMKNGGIDTEESYPYKGITNFTCAFNKNNIGATCKGYMAVTPNEKSLQRAVAEVGPIAAAIDAFSFKFHNYKGGIYDDPGCANDYYDHGIVVVGYGTEDGKDFWLVKNRIIRNKDNRCSIASLASYPICNSAFASPKPEWRRGAVTSSLKNLGSAGPDESTL</sequence>
<evidence type="ECO:0000256" key="1">
    <source>
        <dbReference type="ARBA" id="ARBA00008455"/>
    </source>
</evidence>
<dbReference type="InterPro" id="IPR013128">
    <property type="entry name" value="Peptidase_C1A"/>
</dbReference>
<dbReference type="InterPro" id="IPR000668">
    <property type="entry name" value="Peptidase_C1A_C"/>
</dbReference>
<organism evidence="4 5">
    <name type="scientific">Cordylochernes scorpioides</name>
    <dbReference type="NCBI Taxonomy" id="51811"/>
    <lineage>
        <taxon>Eukaryota</taxon>
        <taxon>Metazoa</taxon>
        <taxon>Ecdysozoa</taxon>
        <taxon>Arthropoda</taxon>
        <taxon>Chelicerata</taxon>
        <taxon>Arachnida</taxon>
        <taxon>Pseudoscorpiones</taxon>
        <taxon>Cheliferoidea</taxon>
        <taxon>Chernetidae</taxon>
        <taxon>Cordylochernes</taxon>
    </lineage>
</organism>
<gene>
    <name evidence="4" type="ORF">LAZ67_1003061</name>
</gene>
<proteinExistence type="inferred from homology"/>
<comment type="similarity">
    <text evidence="1">Belongs to the peptidase C1 family.</text>
</comment>
<dbReference type="InterPro" id="IPR013201">
    <property type="entry name" value="Prot_inhib_I29"/>
</dbReference>
<dbReference type="PRINTS" id="PR00705">
    <property type="entry name" value="PAPAIN"/>
</dbReference>
<dbReference type="CDD" id="cd02248">
    <property type="entry name" value="Peptidase_C1A"/>
    <property type="match status" value="1"/>
</dbReference>
<evidence type="ECO:0000259" key="2">
    <source>
        <dbReference type="SMART" id="SM00645"/>
    </source>
</evidence>
<feature type="domain" description="Cathepsin propeptide inhibitor" evidence="3">
    <location>
        <begin position="13"/>
        <end position="72"/>
    </location>
</feature>
<dbReference type="InterPro" id="IPR039417">
    <property type="entry name" value="Peptidase_C1A_papain-like"/>
</dbReference>
<dbReference type="PANTHER" id="PTHR12411">
    <property type="entry name" value="CYSTEINE PROTEASE FAMILY C1-RELATED"/>
    <property type="match status" value="1"/>
</dbReference>
<dbReference type="EMBL" id="CP092863">
    <property type="protein sequence ID" value="UYV61003.1"/>
    <property type="molecule type" value="Genomic_DNA"/>
</dbReference>
<dbReference type="Pfam" id="PF08246">
    <property type="entry name" value="Inhibitor_I29"/>
    <property type="match status" value="1"/>
</dbReference>
<keyword evidence="5" id="KW-1185">Reference proteome</keyword>
<dbReference type="Gene3D" id="3.90.70.10">
    <property type="entry name" value="Cysteine proteinases"/>
    <property type="match status" value="1"/>
</dbReference>
<evidence type="ECO:0000259" key="3">
    <source>
        <dbReference type="SMART" id="SM00848"/>
    </source>
</evidence>
<name>A0ABY6JZC4_9ARAC</name>
<evidence type="ECO:0000313" key="4">
    <source>
        <dbReference type="EMBL" id="UYV61003.1"/>
    </source>
</evidence>
<feature type="domain" description="Peptidase C1A papain C-terminal" evidence="2">
    <location>
        <begin position="98"/>
        <end position="302"/>
    </location>
</feature>
<reference evidence="4 5" key="1">
    <citation type="submission" date="2022-01" db="EMBL/GenBank/DDBJ databases">
        <title>A chromosomal length assembly of Cordylochernes scorpioides.</title>
        <authorList>
            <person name="Zeh D."/>
            <person name="Zeh J."/>
        </authorList>
    </citation>
    <scope>NUCLEOTIDE SEQUENCE [LARGE SCALE GENOMIC DNA]</scope>
    <source>
        <strain evidence="4">IN4F17</strain>
        <tissue evidence="4">Whole Body</tissue>
    </source>
</reference>
<dbReference type="SMART" id="SM00645">
    <property type="entry name" value="Pept_C1"/>
    <property type="match status" value="1"/>
</dbReference>
<accession>A0ABY6JZC4</accession>
<dbReference type="Pfam" id="PF00112">
    <property type="entry name" value="Peptidase_C1"/>
    <property type="match status" value="1"/>
</dbReference>
<evidence type="ECO:0000313" key="5">
    <source>
        <dbReference type="Proteomes" id="UP001235939"/>
    </source>
</evidence>
<protein>
    <recommendedName>
        <fullName evidence="6">Cathepsin L</fullName>
    </recommendedName>
</protein>
<evidence type="ECO:0008006" key="6">
    <source>
        <dbReference type="Google" id="ProtNLM"/>
    </source>
</evidence>
<dbReference type="Proteomes" id="UP001235939">
    <property type="component" value="Chromosome 01"/>
</dbReference>